<evidence type="ECO:0000313" key="2">
    <source>
        <dbReference type="Proteomes" id="UP000814033"/>
    </source>
</evidence>
<comment type="caution">
    <text evidence="1">The sequence shown here is derived from an EMBL/GenBank/DDBJ whole genome shotgun (WGS) entry which is preliminary data.</text>
</comment>
<reference evidence="1" key="2">
    <citation type="journal article" date="2022" name="New Phytol.">
        <title>Evolutionary transition to the ectomycorrhizal habit in the genomes of a hyperdiverse lineage of mushroom-forming fungi.</title>
        <authorList>
            <person name="Looney B."/>
            <person name="Miyauchi S."/>
            <person name="Morin E."/>
            <person name="Drula E."/>
            <person name="Courty P.E."/>
            <person name="Kohler A."/>
            <person name="Kuo A."/>
            <person name="LaButti K."/>
            <person name="Pangilinan J."/>
            <person name="Lipzen A."/>
            <person name="Riley R."/>
            <person name="Andreopoulos W."/>
            <person name="He G."/>
            <person name="Johnson J."/>
            <person name="Nolan M."/>
            <person name="Tritt A."/>
            <person name="Barry K.W."/>
            <person name="Grigoriev I.V."/>
            <person name="Nagy L.G."/>
            <person name="Hibbett D."/>
            <person name="Henrissat B."/>
            <person name="Matheny P.B."/>
            <person name="Labbe J."/>
            <person name="Martin F.M."/>
        </authorList>
    </citation>
    <scope>NUCLEOTIDE SEQUENCE</scope>
    <source>
        <strain evidence="1">FP105234-sp</strain>
    </source>
</reference>
<gene>
    <name evidence="1" type="ORF">FA95DRAFT_1608841</name>
</gene>
<organism evidence="1 2">
    <name type="scientific">Auriscalpium vulgare</name>
    <dbReference type="NCBI Taxonomy" id="40419"/>
    <lineage>
        <taxon>Eukaryota</taxon>
        <taxon>Fungi</taxon>
        <taxon>Dikarya</taxon>
        <taxon>Basidiomycota</taxon>
        <taxon>Agaricomycotina</taxon>
        <taxon>Agaricomycetes</taxon>
        <taxon>Russulales</taxon>
        <taxon>Auriscalpiaceae</taxon>
        <taxon>Auriscalpium</taxon>
    </lineage>
</organism>
<dbReference type="Proteomes" id="UP000814033">
    <property type="component" value="Unassembled WGS sequence"/>
</dbReference>
<name>A0ACB8RJJ6_9AGAM</name>
<keyword evidence="2" id="KW-1185">Reference proteome</keyword>
<evidence type="ECO:0000313" key="1">
    <source>
        <dbReference type="EMBL" id="KAI0044114.1"/>
    </source>
</evidence>
<dbReference type="EMBL" id="MU275994">
    <property type="protein sequence ID" value="KAI0044114.1"/>
    <property type="molecule type" value="Genomic_DNA"/>
</dbReference>
<sequence length="129" mass="13340">MVFVAGAMASCAHAAPHASNINGVAVREPDYTYAVGEDVNKIDERSLHAINPSKRSARGRRDLTLNDFKRLVLLAAVGSQPNPNFPVVIGPESNAAASGPAVSATTIAPVPTADPNTTPDVTNPTARAV</sequence>
<protein>
    <submittedName>
        <fullName evidence="1">Uncharacterized protein</fullName>
    </submittedName>
</protein>
<accession>A0ACB8RJJ6</accession>
<reference evidence="1" key="1">
    <citation type="submission" date="2021-02" db="EMBL/GenBank/DDBJ databases">
        <authorList>
            <consortium name="DOE Joint Genome Institute"/>
            <person name="Ahrendt S."/>
            <person name="Looney B.P."/>
            <person name="Miyauchi S."/>
            <person name="Morin E."/>
            <person name="Drula E."/>
            <person name="Courty P.E."/>
            <person name="Chicoki N."/>
            <person name="Fauchery L."/>
            <person name="Kohler A."/>
            <person name="Kuo A."/>
            <person name="Labutti K."/>
            <person name="Pangilinan J."/>
            <person name="Lipzen A."/>
            <person name="Riley R."/>
            <person name="Andreopoulos W."/>
            <person name="He G."/>
            <person name="Johnson J."/>
            <person name="Barry K.W."/>
            <person name="Grigoriev I.V."/>
            <person name="Nagy L."/>
            <person name="Hibbett D."/>
            <person name="Henrissat B."/>
            <person name="Matheny P.B."/>
            <person name="Labbe J."/>
            <person name="Martin F."/>
        </authorList>
    </citation>
    <scope>NUCLEOTIDE SEQUENCE</scope>
    <source>
        <strain evidence="1">FP105234-sp</strain>
    </source>
</reference>
<proteinExistence type="predicted"/>